<comment type="catalytic activity">
    <reaction evidence="1">
        <text>Hydrolysis of terminal, non-reducing beta-D-glucosyl residues with release of beta-D-glucose.</text>
        <dbReference type="EC" id="3.2.1.21"/>
    </reaction>
</comment>
<keyword evidence="5" id="KW-0326">Glycosidase</keyword>
<dbReference type="Gene3D" id="3.40.50.1700">
    <property type="entry name" value="Glycoside hydrolase family 3 C-terminal domain"/>
    <property type="match status" value="1"/>
</dbReference>
<evidence type="ECO:0000256" key="3">
    <source>
        <dbReference type="ARBA" id="ARBA00012744"/>
    </source>
</evidence>
<dbReference type="InterPro" id="IPR036881">
    <property type="entry name" value="Glyco_hydro_3_C_sf"/>
</dbReference>
<dbReference type="Proteomes" id="UP001153069">
    <property type="component" value="Unassembled WGS sequence"/>
</dbReference>
<organism evidence="7 8">
    <name type="scientific">Seminavis robusta</name>
    <dbReference type="NCBI Taxonomy" id="568900"/>
    <lineage>
        <taxon>Eukaryota</taxon>
        <taxon>Sar</taxon>
        <taxon>Stramenopiles</taxon>
        <taxon>Ochrophyta</taxon>
        <taxon>Bacillariophyta</taxon>
        <taxon>Bacillariophyceae</taxon>
        <taxon>Bacillariophycidae</taxon>
        <taxon>Naviculales</taxon>
        <taxon>Naviculaceae</taxon>
        <taxon>Seminavis</taxon>
    </lineage>
</organism>
<dbReference type="PANTHER" id="PTHR42715:SF10">
    <property type="entry name" value="BETA-GLUCOSIDASE"/>
    <property type="match status" value="1"/>
</dbReference>
<evidence type="ECO:0000259" key="6">
    <source>
        <dbReference type="SMART" id="SM01217"/>
    </source>
</evidence>
<evidence type="ECO:0000313" key="7">
    <source>
        <dbReference type="EMBL" id="CAB9497386.1"/>
    </source>
</evidence>
<evidence type="ECO:0000256" key="2">
    <source>
        <dbReference type="ARBA" id="ARBA00005336"/>
    </source>
</evidence>
<accession>A0A9N8DAX5</accession>
<dbReference type="OrthoDB" id="416222at2759"/>
<comment type="similarity">
    <text evidence="2">Belongs to the glycosyl hydrolase 3 family.</text>
</comment>
<evidence type="ECO:0000256" key="1">
    <source>
        <dbReference type="ARBA" id="ARBA00000448"/>
    </source>
</evidence>
<keyword evidence="8" id="KW-1185">Reference proteome</keyword>
<dbReference type="GO" id="GO:0005975">
    <property type="term" value="P:carbohydrate metabolic process"/>
    <property type="evidence" value="ECO:0007669"/>
    <property type="project" value="InterPro"/>
</dbReference>
<dbReference type="SUPFAM" id="SSF52279">
    <property type="entry name" value="Beta-D-glucan exohydrolase, C-terminal domain"/>
    <property type="match status" value="1"/>
</dbReference>
<dbReference type="InterPro" id="IPR017853">
    <property type="entry name" value="GH"/>
</dbReference>
<sequence length="891" mass="98627">MDSPEDLIKRLTLDEKISLLSGKSMWSLQNIERVGVPSIRVSDGPQGLRKCVTELTAMESYPATCFPTSSALACSWNRSLAEQVGRAISKECRQQGVHVLLGPGLNLKRHPCGGRNFEYFSEDPVVSGHMAAAMVKGIQSSGHVGACIKHVCANNQESWRFRVNSLVDERTLRELYLSGFEYVIKNAHPWTLMTAYNQLNGIYCSENDYLFQNVVRSEWGYQGHVLTDWGATNSRVAGIDAGVDLEMPGSFGIHNTLIKDALKAGTLSQGRFDEAVLRNLQLIHRAVNGMQNGDNRGDNQLPSSQEQLYSEHHEIAYKAALDCVVLLQNNDNILPLASKQHQSSSGTKVTLIGDFCQFPRYQGMGSSKVNSTKEDTVLEHIGQHTDQYVFSRGYYNSDDESDRADNSHKQRKLLIEQAVNDSKDAEAIIIVAGVPESHESEGFDREHISLPTQHNELIQEVCKANSNVIVVLYNGGPVTMPWKDKVKGIVECYLPGQAGARALVEILFGMASPSGKLAESFPLSLNDVPSNRYFPGSSHTVEYREGLNVGYRYYDTARVPVLFPFGHGISYTTFAYENCTCRVIGQQQEEKCGTLPLVQVECTVVNNGSKPGSEIIQLYVHHNNTSTQNRVYHPDQQLQDFAKTEVLGPGQTEQVTFLLTADAFSFFDTGTLKFVMEEGATYEIRLGSSSRDIRWTGTIESADIAGNSTNSSVNIVDPSNDATTCHPPLKDKGSLASPLVVDDATFHDMLGTSPSELMHLSAQSLLQQHVPGRASPQVESVQGMDPNLQVLPHDIHVIHPNSFLSEVEKNGYLGKLFVTIIMKAAETQLEDPNDMNQRKVVQEVVMNTPLRCIATFSQGNMSFGALDLWISLFNGHYRTFIYGFFSSFSRK</sequence>
<dbReference type="PANTHER" id="PTHR42715">
    <property type="entry name" value="BETA-GLUCOSIDASE"/>
    <property type="match status" value="1"/>
</dbReference>
<evidence type="ECO:0000313" key="8">
    <source>
        <dbReference type="Proteomes" id="UP001153069"/>
    </source>
</evidence>
<dbReference type="Pfam" id="PF00933">
    <property type="entry name" value="Glyco_hydro_3"/>
    <property type="match status" value="1"/>
</dbReference>
<proteinExistence type="inferred from homology"/>
<dbReference type="Gene3D" id="3.20.20.300">
    <property type="entry name" value="Glycoside hydrolase, family 3, N-terminal domain"/>
    <property type="match status" value="1"/>
</dbReference>
<comment type="caution">
    <text evidence="7">The sequence shown here is derived from an EMBL/GenBank/DDBJ whole genome shotgun (WGS) entry which is preliminary data.</text>
</comment>
<dbReference type="Gene3D" id="2.60.40.10">
    <property type="entry name" value="Immunoglobulins"/>
    <property type="match status" value="1"/>
</dbReference>
<dbReference type="EMBL" id="CAICTM010000019">
    <property type="protein sequence ID" value="CAB9497386.1"/>
    <property type="molecule type" value="Genomic_DNA"/>
</dbReference>
<dbReference type="SMART" id="SM01217">
    <property type="entry name" value="Fn3_like"/>
    <property type="match status" value="1"/>
</dbReference>
<dbReference type="InterPro" id="IPR050288">
    <property type="entry name" value="Cellulose_deg_GH3"/>
</dbReference>
<dbReference type="InterPro" id="IPR036962">
    <property type="entry name" value="Glyco_hydro_3_N_sf"/>
</dbReference>
<dbReference type="InterPro" id="IPR026891">
    <property type="entry name" value="Fn3-like"/>
</dbReference>
<reference evidence="7" key="1">
    <citation type="submission" date="2020-06" db="EMBL/GenBank/DDBJ databases">
        <authorList>
            <consortium name="Plant Systems Biology data submission"/>
        </authorList>
    </citation>
    <scope>NUCLEOTIDE SEQUENCE</scope>
    <source>
        <strain evidence="7">D6</strain>
    </source>
</reference>
<dbReference type="PRINTS" id="PR00133">
    <property type="entry name" value="GLHYDRLASE3"/>
</dbReference>
<dbReference type="Pfam" id="PF14310">
    <property type="entry name" value="Fn3-like"/>
    <property type="match status" value="1"/>
</dbReference>
<dbReference type="InterPro" id="IPR001764">
    <property type="entry name" value="Glyco_hydro_3_N"/>
</dbReference>
<name>A0A9N8DAX5_9STRA</name>
<dbReference type="InterPro" id="IPR002772">
    <property type="entry name" value="Glyco_hydro_3_C"/>
</dbReference>
<gene>
    <name evidence="7" type="ORF">SEMRO_19_G013370.2</name>
</gene>
<feature type="domain" description="Fibronectin type III-like" evidence="6">
    <location>
        <begin position="614"/>
        <end position="690"/>
    </location>
</feature>
<dbReference type="EC" id="3.2.1.21" evidence="3"/>
<dbReference type="InterPro" id="IPR013783">
    <property type="entry name" value="Ig-like_fold"/>
</dbReference>
<evidence type="ECO:0000256" key="5">
    <source>
        <dbReference type="ARBA" id="ARBA00023295"/>
    </source>
</evidence>
<dbReference type="Pfam" id="PF01915">
    <property type="entry name" value="Glyco_hydro_3_C"/>
    <property type="match status" value="1"/>
</dbReference>
<protein>
    <recommendedName>
        <fullName evidence="3">beta-glucosidase</fullName>
        <ecNumber evidence="3">3.2.1.21</ecNumber>
    </recommendedName>
</protein>
<dbReference type="AlphaFoldDB" id="A0A9N8DAX5"/>
<dbReference type="SUPFAM" id="SSF51445">
    <property type="entry name" value="(Trans)glycosidases"/>
    <property type="match status" value="1"/>
</dbReference>
<evidence type="ECO:0000256" key="4">
    <source>
        <dbReference type="ARBA" id="ARBA00022801"/>
    </source>
</evidence>
<dbReference type="GO" id="GO:0008422">
    <property type="term" value="F:beta-glucosidase activity"/>
    <property type="evidence" value="ECO:0007669"/>
    <property type="project" value="UniProtKB-EC"/>
</dbReference>
<keyword evidence="4" id="KW-0378">Hydrolase</keyword>